<name>A0A2P4XGK1_9STRA</name>
<protein>
    <submittedName>
        <fullName evidence="1">Crinkler (CRN) family protein</fullName>
    </submittedName>
</protein>
<organism evidence="1 2">
    <name type="scientific">Phytophthora palmivora</name>
    <dbReference type="NCBI Taxonomy" id="4796"/>
    <lineage>
        <taxon>Eukaryota</taxon>
        <taxon>Sar</taxon>
        <taxon>Stramenopiles</taxon>
        <taxon>Oomycota</taxon>
        <taxon>Peronosporomycetes</taxon>
        <taxon>Peronosporales</taxon>
        <taxon>Peronosporaceae</taxon>
        <taxon>Phytophthora</taxon>
    </lineage>
</organism>
<evidence type="ECO:0000313" key="2">
    <source>
        <dbReference type="Proteomes" id="UP000237271"/>
    </source>
</evidence>
<comment type="caution">
    <text evidence="1">The sequence shown here is derived from an EMBL/GenBank/DDBJ whole genome shotgun (WGS) entry which is preliminary data.</text>
</comment>
<dbReference type="EMBL" id="NCKW01011064">
    <property type="protein sequence ID" value="POM64671.1"/>
    <property type="molecule type" value="Genomic_DNA"/>
</dbReference>
<dbReference type="AlphaFoldDB" id="A0A2P4XGK1"/>
<keyword evidence="2" id="KW-1185">Reference proteome</keyword>
<sequence>MLEQGSLYQDNDHALFKALISTRAVKVLKTLKMEDLDGLERLFYGMKHQLDAQLIDECIRKGILIECEGRAEFSSPIMWRYFVKMRVGHIERAVYGPKTLQEMIARVIRAINYDSIRETLGRTLSNDIPLERAWQMEFYKASYRCTPSSCVTSADVGALFGSTEFIDFTVHCGDDFWGIELLRDGSNLDEHIDRFAPGGPYSLLQLSDYCLVDFRRVSSMGDMTMSTITLDLNHCAKLYVVCYDPTLAHVSILNAQSVWNIL</sequence>
<evidence type="ECO:0000313" key="1">
    <source>
        <dbReference type="EMBL" id="POM64671.1"/>
    </source>
</evidence>
<reference evidence="1 2" key="1">
    <citation type="journal article" date="2017" name="Genome Biol. Evol.">
        <title>Phytophthora megakarya and P. palmivora, closely related causal agents of cacao black pod rot, underwent increases in genome sizes and gene numbers by different mechanisms.</title>
        <authorList>
            <person name="Ali S.S."/>
            <person name="Shao J."/>
            <person name="Lary D.J."/>
            <person name="Kronmiller B."/>
            <person name="Shen D."/>
            <person name="Strem M.D."/>
            <person name="Amoako-Attah I."/>
            <person name="Akrofi A.Y."/>
            <person name="Begoude B.A."/>
            <person name="Ten Hoopen G.M."/>
            <person name="Coulibaly K."/>
            <person name="Kebe B.I."/>
            <person name="Melnick R.L."/>
            <person name="Guiltinan M.J."/>
            <person name="Tyler B.M."/>
            <person name="Meinhardt L.W."/>
            <person name="Bailey B.A."/>
        </authorList>
    </citation>
    <scope>NUCLEOTIDE SEQUENCE [LARGE SCALE GENOMIC DNA]</scope>
    <source>
        <strain evidence="2">sbr112.9</strain>
    </source>
</reference>
<dbReference type="OrthoDB" id="158739at2759"/>
<accession>A0A2P4XGK1</accession>
<proteinExistence type="predicted"/>
<dbReference type="Proteomes" id="UP000237271">
    <property type="component" value="Unassembled WGS sequence"/>
</dbReference>
<gene>
    <name evidence="1" type="ORF">PHPALM_19774</name>
</gene>